<dbReference type="OrthoDB" id="185373at2759"/>
<name>A0A5A7QHU9_STRAF</name>
<dbReference type="InterPro" id="IPR002885">
    <property type="entry name" value="PPR_rpt"/>
</dbReference>
<sequence>MNKPSSTLCGRLSHLFLQKPTSAAVAPTVRDQNLLNFANQFKKESNSPGFRRNRSVYKSAVRRLTHAGEFSAVHDILDHQKRYPDIKDEHFTVRLICLYGEAKMVDHAQKLFDEMPQLNCPQTVISFNALLASCLPSRRFWKIVELFRELPGKLSIKPNTISYNYVIGALCEMGYLDEALQMLKDMEENGVEPNVVAFDSLLGAFYCSGMFKDAENIWELMLGKRIVPNLRCHNWRLHGLLGEKRLQEAMELLNGLEGKGLKPNAHTYNMMIKANEGNLDEVKKLYGTMVDKGCDPDFMTCMTVITFACDGSDIDFAFELCKKHFGVKRRVSNKIMKRVIDELVERSEMDKAKELLDLVESKDEKRGPG</sequence>
<dbReference type="GO" id="GO:0005739">
    <property type="term" value="C:mitochondrion"/>
    <property type="evidence" value="ECO:0007669"/>
    <property type="project" value="TreeGrafter"/>
</dbReference>
<keyword evidence="5" id="KW-1185">Reference proteome</keyword>
<dbReference type="GO" id="GO:0003729">
    <property type="term" value="F:mRNA binding"/>
    <property type="evidence" value="ECO:0007669"/>
    <property type="project" value="TreeGrafter"/>
</dbReference>
<dbReference type="Pfam" id="PF01535">
    <property type="entry name" value="PPR"/>
    <property type="match status" value="2"/>
</dbReference>
<dbReference type="GO" id="GO:0006396">
    <property type="term" value="P:RNA processing"/>
    <property type="evidence" value="ECO:0007669"/>
    <property type="project" value="TreeGrafter"/>
</dbReference>
<dbReference type="NCBIfam" id="TIGR00756">
    <property type="entry name" value="PPR"/>
    <property type="match status" value="3"/>
</dbReference>
<dbReference type="PANTHER" id="PTHR47934">
    <property type="entry name" value="PENTATRICOPEPTIDE REPEAT-CONTAINING PROTEIN PET309, MITOCHONDRIAL"/>
    <property type="match status" value="1"/>
</dbReference>
<protein>
    <submittedName>
        <fullName evidence="4">Pentatricopeptide repeat-containing protein</fullName>
    </submittedName>
</protein>
<dbReference type="Gene3D" id="1.25.40.10">
    <property type="entry name" value="Tetratricopeptide repeat domain"/>
    <property type="match status" value="3"/>
</dbReference>
<dbReference type="PROSITE" id="PS51375">
    <property type="entry name" value="PPR"/>
    <property type="match status" value="2"/>
</dbReference>
<evidence type="ECO:0000256" key="2">
    <source>
        <dbReference type="ARBA" id="ARBA00022737"/>
    </source>
</evidence>
<evidence type="ECO:0000256" key="1">
    <source>
        <dbReference type="ARBA" id="ARBA00007626"/>
    </source>
</evidence>
<feature type="repeat" description="PPR" evidence="3">
    <location>
        <begin position="159"/>
        <end position="193"/>
    </location>
</feature>
<keyword evidence="2" id="KW-0677">Repeat</keyword>
<dbReference type="Pfam" id="PF13041">
    <property type="entry name" value="PPR_2"/>
    <property type="match status" value="2"/>
</dbReference>
<gene>
    <name evidence="4" type="ORF">STAS_21420</name>
</gene>
<dbReference type="PANTHER" id="PTHR47934:SF26">
    <property type="entry name" value="SMALL RIBOSOMAL SUBUNIT PROTEIN MS78 (RPPR3A)"/>
    <property type="match status" value="1"/>
</dbReference>
<dbReference type="Proteomes" id="UP000325081">
    <property type="component" value="Unassembled WGS sequence"/>
</dbReference>
<reference evidence="5" key="1">
    <citation type="journal article" date="2019" name="Curr. Biol.">
        <title>Genome Sequence of Striga asiatica Provides Insight into the Evolution of Plant Parasitism.</title>
        <authorList>
            <person name="Yoshida S."/>
            <person name="Kim S."/>
            <person name="Wafula E.K."/>
            <person name="Tanskanen J."/>
            <person name="Kim Y.M."/>
            <person name="Honaas L."/>
            <person name="Yang Z."/>
            <person name="Spallek T."/>
            <person name="Conn C.E."/>
            <person name="Ichihashi Y."/>
            <person name="Cheong K."/>
            <person name="Cui S."/>
            <person name="Der J.P."/>
            <person name="Gundlach H."/>
            <person name="Jiao Y."/>
            <person name="Hori C."/>
            <person name="Ishida J.K."/>
            <person name="Kasahara H."/>
            <person name="Kiba T."/>
            <person name="Kim M.S."/>
            <person name="Koo N."/>
            <person name="Laohavisit A."/>
            <person name="Lee Y.H."/>
            <person name="Lumba S."/>
            <person name="McCourt P."/>
            <person name="Mortimer J.C."/>
            <person name="Mutuku J.M."/>
            <person name="Nomura T."/>
            <person name="Sasaki-Sekimoto Y."/>
            <person name="Seto Y."/>
            <person name="Wang Y."/>
            <person name="Wakatake T."/>
            <person name="Sakakibara H."/>
            <person name="Demura T."/>
            <person name="Yamaguchi S."/>
            <person name="Yoneyama K."/>
            <person name="Manabe R.I."/>
            <person name="Nelson D.C."/>
            <person name="Schulman A.H."/>
            <person name="Timko M.P."/>
            <person name="dePamphilis C.W."/>
            <person name="Choi D."/>
            <person name="Shirasu K."/>
        </authorList>
    </citation>
    <scope>NUCLEOTIDE SEQUENCE [LARGE SCALE GENOMIC DNA]</scope>
    <source>
        <strain evidence="5">cv. UVA1</strain>
    </source>
</reference>
<organism evidence="4 5">
    <name type="scientific">Striga asiatica</name>
    <name type="common">Asiatic witchweed</name>
    <name type="synonym">Buchnera asiatica</name>
    <dbReference type="NCBI Taxonomy" id="4170"/>
    <lineage>
        <taxon>Eukaryota</taxon>
        <taxon>Viridiplantae</taxon>
        <taxon>Streptophyta</taxon>
        <taxon>Embryophyta</taxon>
        <taxon>Tracheophyta</taxon>
        <taxon>Spermatophyta</taxon>
        <taxon>Magnoliopsida</taxon>
        <taxon>eudicotyledons</taxon>
        <taxon>Gunneridae</taxon>
        <taxon>Pentapetalae</taxon>
        <taxon>asterids</taxon>
        <taxon>lamiids</taxon>
        <taxon>Lamiales</taxon>
        <taxon>Orobanchaceae</taxon>
        <taxon>Buchnereae</taxon>
        <taxon>Striga</taxon>
    </lineage>
</organism>
<accession>A0A5A7QHU9</accession>
<dbReference type="GO" id="GO:0007005">
    <property type="term" value="P:mitochondrion organization"/>
    <property type="evidence" value="ECO:0007669"/>
    <property type="project" value="TreeGrafter"/>
</dbReference>
<evidence type="ECO:0000256" key="3">
    <source>
        <dbReference type="PROSITE-ProRule" id="PRU00708"/>
    </source>
</evidence>
<proteinExistence type="inferred from homology"/>
<dbReference type="InterPro" id="IPR011990">
    <property type="entry name" value="TPR-like_helical_dom_sf"/>
</dbReference>
<feature type="repeat" description="PPR" evidence="3">
    <location>
        <begin position="194"/>
        <end position="228"/>
    </location>
</feature>
<dbReference type="EMBL" id="BKCP01006982">
    <property type="protein sequence ID" value="GER44518.1"/>
    <property type="molecule type" value="Genomic_DNA"/>
</dbReference>
<dbReference type="InterPro" id="IPR051114">
    <property type="entry name" value="Mito_RNA_Proc_CCM1"/>
</dbReference>
<dbReference type="AlphaFoldDB" id="A0A5A7QHU9"/>
<comment type="similarity">
    <text evidence="1">Belongs to the PPR family. P subfamily.</text>
</comment>
<comment type="caution">
    <text evidence="4">The sequence shown here is derived from an EMBL/GenBank/DDBJ whole genome shotgun (WGS) entry which is preliminary data.</text>
</comment>
<evidence type="ECO:0000313" key="4">
    <source>
        <dbReference type="EMBL" id="GER44518.1"/>
    </source>
</evidence>
<evidence type="ECO:0000313" key="5">
    <source>
        <dbReference type="Proteomes" id="UP000325081"/>
    </source>
</evidence>